<proteinExistence type="inferred from homology"/>
<keyword evidence="3 5" id="KW-0808">Transferase</keyword>
<dbReference type="Pfam" id="PF13641">
    <property type="entry name" value="Glyco_tranf_2_3"/>
    <property type="match status" value="1"/>
</dbReference>
<dbReference type="Gene3D" id="3.90.550.10">
    <property type="entry name" value="Spore Coat Polysaccharide Biosynthesis Protein SpsA, Chain A"/>
    <property type="match status" value="1"/>
</dbReference>
<dbReference type="SUPFAM" id="SSF53448">
    <property type="entry name" value="Nucleotide-diphospho-sugar transferases"/>
    <property type="match status" value="1"/>
</dbReference>
<keyword evidence="6" id="KW-1185">Reference proteome</keyword>
<keyword evidence="2" id="KW-0328">Glycosyltransferase</keyword>
<feature type="transmembrane region" description="Helical" evidence="4">
    <location>
        <begin position="428"/>
        <end position="448"/>
    </location>
</feature>
<feature type="transmembrane region" description="Helical" evidence="4">
    <location>
        <begin position="460"/>
        <end position="483"/>
    </location>
</feature>
<keyword evidence="4" id="KW-0472">Membrane</keyword>
<organism evidence="5 6">
    <name type="scientific">Antricoccus suffuscus</name>
    <dbReference type="NCBI Taxonomy" id="1629062"/>
    <lineage>
        <taxon>Bacteria</taxon>
        <taxon>Bacillati</taxon>
        <taxon>Actinomycetota</taxon>
        <taxon>Actinomycetes</taxon>
        <taxon>Geodermatophilales</taxon>
        <taxon>Antricoccaceae</taxon>
        <taxon>Antricoccus</taxon>
    </lineage>
</organism>
<dbReference type="RefSeq" id="WP_202862302.1">
    <property type="nucleotide sequence ID" value="NZ_PVUE01000001.1"/>
</dbReference>
<comment type="caution">
    <text evidence="5">The sequence shown here is derived from an EMBL/GenBank/DDBJ whole genome shotgun (WGS) entry which is preliminary data.</text>
</comment>
<evidence type="ECO:0000256" key="3">
    <source>
        <dbReference type="ARBA" id="ARBA00022679"/>
    </source>
</evidence>
<evidence type="ECO:0000256" key="2">
    <source>
        <dbReference type="ARBA" id="ARBA00022676"/>
    </source>
</evidence>
<dbReference type="InterPro" id="IPR029044">
    <property type="entry name" value="Nucleotide-diphossugar_trans"/>
</dbReference>
<dbReference type="AlphaFoldDB" id="A0A2T1A5Z1"/>
<feature type="transmembrane region" description="Helical" evidence="4">
    <location>
        <begin position="355"/>
        <end position="373"/>
    </location>
</feature>
<keyword evidence="4" id="KW-0812">Transmembrane</keyword>
<feature type="transmembrane region" description="Helical" evidence="4">
    <location>
        <begin position="324"/>
        <end position="343"/>
    </location>
</feature>
<dbReference type="Proteomes" id="UP000237752">
    <property type="component" value="Unassembled WGS sequence"/>
</dbReference>
<accession>A0A2T1A5Z1</accession>
<reference evidence="5 6" key="1">
    <citation type="submission" date="2018-03" db="EMBL/GenBank/DDBJ databases">
        <title>Genomic Encyclopedia of Archaeal and Bacterial Type Strains, Phase II (KMG-II): from individual species to whole genera.</title>
        <authorList>
            <person name="Goeker M."/>
        </authorList>
    </citation>
    <scope>NUCLEOTIDE SEQUENCE [LARGE SCALE GENOMIC DNA]</scope>
    <source>
        <strain evidence="5 6">DSM 100065</strain>
    </source>
</reference>
<feature type="transmembrane region" description="Helical" evidence="4">
    <location>
        <begin position="385"/>
        <end position="402"/>
    </location>
</feature>
<evidence type="ECO:0000313" key="5">
    <source>
        <dbReference type="EMBL" id="PRZ44032.1"/>
    </source>
</evidence>
<evidence type="ECO:0000256" key="1">
    <source>
        <dbReference type="ARBA" id="ARBA00006739"/>
    </source>
</evidence>
<dbReference type="CDD" id="cd06423">
    <property type="entry name" value="CESA_like"/>
    <property type="match status" value="1"/>
</dbReference>
<dbReference type="PANTHER" id="PTHR43630">
    <property type="entry name" value="POLY-BETA-1,6-N-ACETYL-D-GLUCOSAMINE SYNTHASE"/>
    <property type="match status" value="1"/>
</dbReference>
<evidence type="ECO:0000256" key="4">
    <source>
        <dbReference type="SAM" id="Phobius"/>
    </source>
</evidence>
<protein>
    <submittedName>
        <fullName evidence="5">Cellulose synthase/poly-beta-1,6-N-acetylglucosamine synthase-like glycosyltransferase</fullName>
    </submittedName>
</protein>
<name>A0A2T1A5Z1_9ACTN</name>
<gene>
    <name evidence="5" type="ORF">CLV47_101156</name>
</gene>
<evidence type="ECO:0000313" key="6">
    <source>
        <dbReference type="Proteomes" id="UP000237752"/>
    </source>
</evidence>
<comment type="similarity">
    <text evidence="1">Belongs to the glycosyltransferase 2 family.</text>
</comment>
<keyword evidence="4" id="KW-1133">Transmembrane helix</keyword>
<dbReference type="EMBL" id="PVUE01000001">
    <property type="protein sequence ID" value="PRZ44032.1"/>
    <property type="molecule type" value="Genomic_DNA"/>
</dbReference>
<dbReference type="PANTHER" id="PTHR43630:SF1">
    <property type="entry name" value="POLY-BETA-1,6-N-ACETYL-D-GLUCOSAMINE SYNTHASE"/>
    <property type="match status" value="1"/>
</dbReference>
<sequence>MSASLALDTPTTAAGWVLSVLIIIGALPMLGSIIGYLLIAVHWKFSHYDRADPSYLPRIAVLVPAWNEAPVLKFSVDRMMTMDYPPDRLRIVVVDDASTDGTPELLQAKTDLYPGRVVALRRAKGGEGKAHTLNHGLRMILEDDWADAVLITDADVVFKPDAIAKMARHLADPEVGAVTAFIREASEPPNWMSRYIGYEYTTAQAAARRAQNVARAQACLAGGAQLLSRENLVALGGQIDTATLAEDTVTTLLTQIRGRKVIFDGNAQCLAEEPASVIGLWKQRLRWSRGNLQVTSRFRNVFFRPSRVHHLGNVWFGLQWYSTLLLPAFMLLVSVSLVVMWFIDANGARILFETYWSITALAFVFTTTYTLLIDRAVARRSWRQAVLFPGLVSLVIIAWVLVPAPMHELIRMVCEGVGLDWTQHTRHALALAAYIWTSASMLAAWAIYRLDRVRRARPVIPLLVAIVGFGPLLCAVTFAAYVAQFRGAATTWDKTEKTGKVAAS</sequence>
<feature type="transmembrane region" description="Helical" evidence="4">
    <location>
        <begin position="16"/>
        <end position="41"/>
    </location>
</feature>
<dbReference type="GO" id="GO:0016757">
    <property type="term" value="F:glycosyltransferase activity"/>
    <property type="evidence" value="ECO:0007669"/>
    <property type="project" value="UniProtKB-KW"/>
</dbReference>